<feature type="signal peptide" evidence="1">
    <location>
        <begin position="1"/>
        <end position="26"/>
    </location>
</feature>
<keyword evidence="3" id="KW-1185">Reference proteome</keyword>
<dbReference type="Proteomes" id="UP001224775">
    <property type="component" value="Unassembled WGS sequence"/>
</dbReference>
<feature type="chain" id="PRO_5042253963" evidence="1">
    <location>
        <begin position="27"/>
        <end position="242"/>
    </location>
</feature>
<sequence>MKQSIPIAHLLLALYMLCSTYHKVTAFGVHQPIRSKSHRGSKSSTTTTIRMYIDVPEIETPFQLFSTPTSAPLISPVLSATQKIASDPQLGAQFEAEVLSDVSHVALDFTTLLSPNTAVIRLFTLVGRVLVLSSDYIQDQYISPDDWAFNLFMLALSARSFLKSVRPMIAVAASNSTLTVRDRKAYSLLFDIIGMSVLQFKTLLTSKTLEWVQLGPNEEMELRRLHLLALFRRNVIIKWRLQ</sequence>
<name>A0AAD8YHD8_9STRA</name>
<dbReference type="EMBL" id="JATAAI010000004">
    <property type="protein sequence ID" value="KAK1746333.1"/>
    <property type="molecule type" value="Genomic_DNA"/>
</dbReference>
<gene>
    <name evidence="2" type="ORF">QTG54_002940</name>
</gene>
<dbReference type="AlphaFoldDB" id="A0AAD8YHD8"/>
<evidence type="ECO:0000313" key="2">
    <source>
        <dbReference type="EMBL" id="KAK1746333.1"/>
    </source>
</evidence>
<evidence type="ECO:0000313" key="3">
    <source>
        <dbReference type="Proteomes" id="UP001224775"/>
    </source>
</evidence>
<reference evidence="2" key="1">
    <citation type="submission" date="2023-06" db="EMBL/GenBank/DDBJ databases">
        <title>Survivors Of The Sea: Transcriptome response of Skeletonema marinoi to long-term dormancy.</title>
        <authorList>
            <person name="Pinder M.I.M."/>
            <person name="Kourtchenko O."/>
            <person name="Robertson E.K."/>
            <person name="Larsson T."/>
            <person name="Maumus F."/>
            <person name="Osuna-Cruz C.M."/>
            <person name="Vancaester E."/>
            <person name="Stenow R."/>
            <person name="Vandepoele K."/>
            <person name="Ploug H."/>
            <person name="Bruchert V."/>
            <person name="Godhe A."/>
            <person name="Topel M."/>
        </authorList>
    </citation>
    <scope>NUCLEOTIDE SEQUENCE</scope>
    <source>
        <strain evidence="2">R05AC</strain>
    </source>
</reference>
<protein>
    <submittedName>
        <fullName evidence="2">Uncharacterized protein</fullName>
    </submittedName>
</protein>
<organism evidence="2 3">
    <name type="scientific">Skeletonema marinoi</name>
    <dbReference type="NCBI Taxonomy" id="267567"/>
    <lineage>
        <taxon>Eukaryota</taxon>
        <taxon>Sar</taxon>
        <taxon>Stramenopiles</taxon>
        <taxon>Ochrophyta</taxon>
        <taxon>Bacillariophyta</taxon>
        <taxon>Coscinodiscophyceae</taxon>
        <taxon>Thalassiosirophycidae</taxon>
        <taxon>Thalassiosirales</taxon>
        <taxon>Skeletonemataceae</taxon>
        <taxon>Skeletonema</taxon>
        <taxon>Skeletonema marinoi-dohrnii complex</taxon>
    </lineage>
</organism>
<proteinExistence type="predicted"/>
<keyword evidence="1" id="KW-0732">Signal</keyword>
<comment type="caution">
    <text evidence="2">The sequence shown here is derived from an EMBL/GenBank/DDBJ whole genome shotgun (WGS) entry which is preliminary data.</text>
</comment>
<evidence type="ECO:0000256" key="1">
    <source>
        <dbReference type="SAM" id="SignalP"/>
    </source>
</evidence>
<accession>A0AAD8YHD8</accession>